<comment type="caution">
    <text evidence="2">The sequence shown here is derived from an EMBL/GenBank/DDBJ whole genome shotgun (WGS) entry which is preliminary data.</text>
</comment>
<dbReference type="Proteomes" id="UP000824469">
    <property type="component" value="Unassembled WGS sequence"/>
</dbReference>
<feature type="region of interest" description="Disordered" evidence="1">
    <location>
        <begin position="1"/>
        <end position="73"/>
    </location>
</feature>
<accession>A0AA38FTF1</accession>
<dbReference type="AlphaFoldDB" id="A0AA38FTF1"/>
<evidence type="ECO:0000256" key="1">
    <source>
        <dbReference type="SAM" id="MobiDB-lite"/>
    </source>
</evidence>
<evidence type="ECO:0000313" key="3">
    <source>
        <dbReference type="Proteomes" id="UP000824469"/>
    </source>
</evidence>
<keyword evidence="3" id="KW-1185">Reference proteome</keyword>
<reference evidence="2 3" key="1">
    <citation type="journal article" date="2021" name="Nat. Plants">
        <title>The Taxus genome provides insights into paclitaxel biosynthesis.</title>
        <authorList>
            <person name="Xiong X."/>
            <person name="Gou J."/>
            <person name="Liao Q."/>
            <person name="Li Y."/>
            <person name="Zhou Q."/>
            <person name="Bi G."/>
            <person name="Li C."/>
            <person name="Du R."/>
            <person name="Wang X."/>
            <person name="Sun T."/>
            <person name="Guo L."/>
            <person name="Liang H."/>
            <person name="Lu P."/>
            <person name="Wu Y."/>
            <person name="Zhang Z."/>
            <person name="Ro D.K."/>
            <person name="Shang Y."/>
            <person name="Huang S."/>
            <person name="Yan J."/>
        </authorList>
    </citation>
    <scope>NUCLEOTIDE SEQUENCE [LARGE SCALE GENOMIC DNA]</scope>
    <source>
        <strain evidence="2">Ta-2019</strain>
    </source>
</reference>
<evidence type="ECO:0000313" key="2">
    <source>
        <dbReference type="EMBL" id="KAH9309856.1"/>
    </source>
</evidence>
<organism evidence="2 3">
    <name type="scientific">Taxus chinensis</name>
    <name type="common">Chinese yew</name>
    <name type="synonym">Taxus wallichiana var. chinensis</name>
    <dbReference type="NCBI Taxonomy" id="29808"/>
    <lineage>
        <taxon>Eukaryota</taxon>
        <taxon>Viridiplantae</taxon>
        <taxon>Streptophyta</taxon>
        <taxon>Embryophyta</taxon>
        <taxon>Tracheophyta</taxon>
        <taxon>Spermatophyta</taxon>
        <taxon>Pinopsida</taxon>
        <taxon>Pinidae</taxon>
        <taxon>Conifers II</taxon>
        <taxon>Cupressales</taxon>
        <taxon>Taxaceae</taxon>
        <taxon>Taxus</taxon>
    </lineage>
</organism>
<dbReference type="EMBL" id="JAHRHJ020000007">
    <property type="protein sequence ID" value="KAH9309856.1"/>
    <property type="molecule type" value="Genomic_DNA"/>
</dbReference>
<proteinExistence type="predicted"/>
<sequence length="73" mass="8109">MNVVVAQQKEYNTRRKVVKGVGPQAKPKTPLLTSIPKESPKRETPAKNSVVPRKNYSPPHAQAAKNPMPSDEY</sequence>
<feature type="non-terminal residue" evidence="2">
    <location>
        <position position="73"/>
    </location>
</feature>
<gene>
    <name evidence="2" type="ORF">KI387_037767</name>
</gene>
<name>A0AA38FTF1_TAXCH</name>
<protein>
    <submittedName>
        <fullName evidence="2">Uncharacterized protein</fullName>
    </submittedName>
</protein>